<feature type="chain" id="PRO_5036301667" evidence="6">
    <location>
        <begin position="25"/>
        <end position="608"/>
    </location>
</feature>
<dbReference type="RefSeq" id="WP_011966896.1">
    <property type="nucleotide sequence ID" value="NZ_CABMKT010000001.1"/>
</dbReference>
<protein>
    <submittedName>
        <fullName evidence="9 10">SusD family</fullName>
    </submittedName>
</protein>
<keyword evidence="4" id="KW-0472">Membrane</keyword>
<dbReference type="Gene3D" id="1.25.40.390">
    <property type="match status" value="1"/>
</dbReference>
<organism evidence="10 12">
    <name type="scientific">Parabacteroides distasonis</name>
    <dbReference type="NCBI Taxonomy" id="823"/>
    <lineage>
        <taxon>Bacteria</taxon>
        <taxon>Pseudomonadati</taxon>
        <taxon>Bacteroidota</taxon>
        <taxon>Bacteroidia</taxon>
        <taxon>Bacteroidales</taxon>
        <taxon>Tannerellaceae</taxon>
        <taxon>Parabacteroides</taxon>
    </lineage>
</organism>
<proteinExistence type="inferred from homology"/>
<dbReference type="InterPro" id="IPR033985">
    <property type="entry name" value="SusD-like_N"/>
</dbReference>
<evidence type="ECO:0000313" key="11">
    <source>
        <dbReference type="Proteomes" id="UP000095455"/>
    </source>
</evidence>
<comment type="caution">
    <text evidence="10">The sequence shown here is derived from an EMBL/GenBank/DDBJ whole genome shotgun (WGS) entry which is preliminary data.</text>
</comment>
<keyword evidence="3 6" id="KW-0732">Signal</keyword>
<dbReference type="EMBL" id="CYYK01000004">
    <property type="protein sequence ID" value="CUN98797.1"/>
    <property type="molecule type" value="Genomic_DNA"/>
</dbReference>
<evidence type="ECO:0000256" key="4">
    <source>
        <dbReference type="ARBA" id="ARBA00023136"/>
    </source>
</evidence>
<comment type="similarity">
    <text evidence="2">Belongs to the SusD family.</text>
</comment>
<dbReference type="Pfam" id="PF07980">
    <property type="entry name" value="SusD_RagB"/>
    <property type="match status" value="1"/>
</dbReference>
<accession>A0A174BDI2</accession>
<evidence type="ECO:0000259" key="8">
    <source>
        <dbReference type="Pfam" id="PF14322"/>
    </source>
</evidence>
<feature type="domain" description="SusD-like N-terminal" evidence="8">
    <location>
        <begin position="88"/>
        <end position="227"/>
    </location>
</feature>
<dbReference type="SUPFAM" id="SSF48452">
    <property type="entry name" value="TPR-like"/>
    <property type="match status" value="1"/>
</dbReference>
<dbReference type="PROSITE" id="PS51257">
    <property type="entry name" value="PROKAR_LIPOPROTEIN"/>
    <property type="match status" value="1"/>
</dbReference>
<dbReference type="Proteomes" id="UP000095455">
    <property type="component" value="Unassembled WGS sequence"/>
</dbReference>
<evidence type="ECO:0000256" key="2">
    <source>
        <dbReference type="ARBA" id="ARBA00006275"/>
    </source>
</evidence>
<reference evidence="10 12" key="2">
    <citation type="journal article" date="2019" name="Nat. Med.">
        <title>A library of human gut bacterial isolates paired with longitudinal multiomics data enables mechanistic microbiome research.</title>
        <authorList>
            <person name="Poyet M."/>
            <person name="Groussin M."/>
            <person name="Gibbons S.M."/>
            <person name="Avila-Pacheco J."/>
            <person name="Jiang X."/>
            <person name="Kearney S.M."/>
            <person name="Perrotta A.R."/>
            <person name="Berdy B."/>
            <person name="Zhao S."/>
            <person name="Lieberman T.D."/>
            <person name="Swanson P.K."/>
            <person name="Smith M."/>
            <person name="Roesemann S."/>
            <person name="Alexander J.E."/>
            <person name="Rich S.A."/>
            <person name="Livny J."/>
            <person name="Vlamakis H."/>
            <person name="Clish C."/>
            <person name="Bullock K."/>
            <person name="Deik A."/>
            <person name="Scott J."/>
            <person name="Pierce K.A."/>
            <person name="Xavier R.J."/>
            <person name="Alm E.J."/>
        </authorList>
    </citation>
    <scope>NUCLEOTIDE SEQUENCE [LARGE SCALE GENOMIC DNA]</scope>
    <source>
        <strain evidence="10 12">BIOML-A32</strain>
    </source>
</reference>
<dbReference type="AlphaFoldDB" id="A0A174BDI2"/>
<reference evidence="9 11" key="1">
    <citation type="submission" date="2015-09" db="EMBL/GenBank/DDBJ databases">
        <authorList>
            <consortium name="Pathogen Informatics"/>
        </authorList>
    </citation>
    <scope>NUCLEOTIDE SEQUENCE [LARGE SCALE GENOMIC DNA]</scope>
    <source>
        <strain evidence="9 11">2789STDY5608822</strain>
    </source>
</reference>
<dbReference type="InterPro" id="IPR011990">
    <property type="entry name" value="TPR-like_helical_dom_sf"/>
</dbReference>
<dbReference type="GO" id="GO:0009279">
    <property type="term" value="C:cell outer membrane"/>
    <property type="evidence" value="ECO:0007669"/>
    <property type="project" value="UniProtKB-SubCell"/>
</dbReference>
<evidence type="ECO:0000256" key="6">
    <source>
        <dbReference type="SAM" id="SignalP"/>
    </source>
</evidence>
<name>A0A174BDI2_PARDI</name>
<dbReference type="Pfam" id="PF14322">
    <property type="entry name" value="SusD-like_3"/>
    <property type="match status" value="1"/>
</dbReference>
<evidence type="ECO:0000256" key="3">
    <source>
        <dbReference type="ARBA" id="ARBA00022729"/>
    </source>
</evidence>
<feature type="signal peptide" evidence="6">
    <location>
        <begin position="1"/>
        <end position="24"/>
    </location>
</feature>
<evidence type="ECO:0000313" key="12">
    <source>
        <dbReference type="Proteomes" id="UP000441358"/>
    </source>
</evidence>
<gene>
    <name evidence="9" type="ORF">ERS852380_01366</name>
    <name evidence="10" type="ORF">GKD66_10365</name>
</gene>
<dbReference type="InterPro" id="IPR012944">
    <property type="entry name" value="SusD_RagB_dom"/>
</dbReference>
<keyword evidence="5" id="KW-0998">Cell outer membrane</keyword>
<dbReference type="EMBL" id="WKMC01000006">
    <property type="protein sequence ID" value="MRZ50616.1"/>
    <property type="molecule type" value="Genomic_DNA"/>
</dbReference>
<evidence type="ECO:0000256" key="1">
    <source>
        <dbReference type="ARBA" id="ARBA00004442"/>
    </source>
</evidence>
<evidence type="ECO:0000313" key="9">
    <source>
        <dbReference type="EMBL" id="CUN98797.1"/>
    </source>
</evidence>
<dbReference type="Proteomes" id="UP000441358">
    <property type="component" value="Unassembled WGS sequence"/>
</dbReference>
<evidence type="ECO:0000313" key="10">
    <source>
        <dbReference type="EMBL" id="MRZ50616.1"/>
    </source>
</evidence>
<evidence type="ECO:0000256" key="5">
    <source>
        <dbReference type="ARBA" id="ARBA00023237"/>
    </source>
</evidence>
<evidence type="ECO:0000259" key="7">
    <source>
        <dbReference type="Pfam" id="PF07980"/>
    </source>
</evidence>
<feature type="domain" description="RagB/SusD" evidence="7">
    <location>
        <begin position="452"/>
        <end position="607"/>
    </location>
</feature>
<sequence>MKRIKSIVCGTVGALGLLAMTSCTDLTETIYSDLTKDNYYTDKASVEAAVVRCFEHSDNVTWRGDIWKLQELTADHFVWTQKGRHGYDDGMWIRLHEHKWNYIQAQINGGWVQSYQCISQVNTVLRDFNTLDFSSIGVTDEEKAAYFSDLRVLRAWYYMFLLDFFREVPIATEQQGAEEIVAQSPAKDVFNFIESELKDALPSLPKEKRIGRWTQGPAAGLLVRLYLNAKVWVGEDRMADCKKYAQDIINGVYGSYSINQSDYRDPFRSGINGYQSPENLFEFWHERGRLEQQTMWADGMHYSAAQTIGSDGGGNNGIHLQPSRDFQGNVYQFASGLGNPFEKYAKCDYRVIPFHTTDANGGYEGFFLQGMQMQYDKSKQYGFTDQYVNGSEEYAGVPLVFVDQVGRFSEQAELKKKDGESDEAYKARFITYMKEVAERGYFICNDADVIAKKSQVTTGEENSGIRFNKFPYLPDHDGLFRSQSTPEMRLAEIYYSLAECYYREGNKAKAAELLDYVRIRNYPTEEWSKYSYVANPAKLTDAEFLDEWGREFLGERRRRVDLIRWGKFGEAWWNKEKDPSDKEYTYFPIPQNQLNASPVLKQTTPGWE</sequence>
<comment type="subcellular location">
    <subcellularLocation>
        <location evidence="1">Cell outer membrane</location>
    </subcellularLocation>
</comment>